<protein>
    <recommendedName>
        <fullName evidence="4">Secreted protein</fullName>
    </recommendedName>
</protein>
<comment type="caution">
    <text evidence="2">The sequence shown here is derived from an EMBL/GenBank/DDBJ whole genome shotgun (WGS) entry which is preliminary data.</text>
</comment>
<evidence type="ECO:0000313" key="2">
    <source>
        <dbReference type="EMBL" id="KAK1842759.1"/>
    </source>
</evidence>
<evidence type="ECO:0000256" key="1">
    <source>
        <dbReference type="SAM" id="SignalP"/>
    </source>
</evidence>
<accession>A0AAD9E9F2</accession>
<organism evidence="2 3">
    <name type="scientific">Colletotrichum chrysophilum</name>
    <dbReference type="NCBI Taxonomy" id="1836956"/>
    <lineage>
        <taxon>Eukaryota</taxon>
        <taxon>Fungi</taxon>
        <taxon>Dikarya</taxon>
        <taxon>Ascomycota</taxon>
        <taxon>Pezizomycotina</taxon>
        <taxon>Sordariomycetes</taxon>
        <taxon>Hypocreomycetidae</taxon>
        <taxon>Glomerellales</taxon>
        <taxon>Glomerellaceae</taxon>
        <taxon>Colletotrichum</taxon>
        <taxon>Colletotrichum gloeosporioides species complex</taxon>
    </lineage>
</organism>
<dbReference type="Proteomes" id="UP001243330">
    <property type="component" value="Unassembled WGS sequence"/>
</dbReference>
<evidence type="ECO:0000313" key="3">
    <source>
        <dbReference type="Proteomes" id="UP001243330"/>
    </source>
</evidence>
<sequence>MPQSGLAISLFLLISTHSALVSLFSTKQAIPSNSTRCHSFQSPPLPPKSLPLPSPVTHLRSAKVSSFPLLLSRSPSMSFAR</sequence>
<feature type="chain" id="PRO_5042106143" description="Secreted protein" evidence="1">
    <location>
        <begin position="19"/>
        <end position="81"/>
    </location>
</feature>
<dbReference type="EMBL" id="JAQOWY010000396">
    <property type="protein sequence ID" value="KAK1842759.1"/>
    <property type="molecule type" value="Genomic_DNA"/>
</dbReference>
<keyword evidence="1" id="KW-0732">Signal</keyword>
<feature type="signal peptide" evidence="1">
    <location>
        <begin position="1"/>
        <end position="18"/>
    </location>
</feature>
<name>A0AAD9E9F2_9PEZI</name>
<evidence type="ECO:0008006" key="4">
    <source>
        <dbReference type="Google" id="ProtNLM"/>
    </source>
</evidence>
<dbReference type="AlphaFoldDB" id="A0AAD9E9F2"/>
<proteinExistence type="predicted"/>
<gene>
    <name evidence="2" type="ORF">CCHR01_14605</name>
</gene>
<reference evidence="2" key="1">
    <citation type="submission" date="2023-01" db="EMBL/GenBank/DDBJ databases">
        <title>Colletotrichum chrysophilum M932 genome sequence.</title>
        <authorList>
            <person name="Baroncelli R."/>
        </authorList>
    </citation>
    <scope>NUCLEOTIDE SEQUENCE</scope>
    <source>
        <strain evidence="2">M932</strain>
    </source>
</reference>
<keyword evidence="3" id="KW-1185">Reference proteome</keyword>